<dbReference type="Gene3D" id="6.10.140.730">
    <property type="match status" value="1"/>
</dbReference>
<sequence length="529" mass="56967">MNKYVLRTSLVWIAVLAVVAGVWAYRFHQANQPAAMKTSMSGDMQPVASGPPASVDDPKPSMPDMKMDAQLVPVQLTPERMQSIGVQTGTVEYKQLSDDIRTTGTVDIDERLISCVQVRFPGYIRKVFANATYQYVRKGEPLFTIYSPDLVATQQEYLLARRNQKTMSASTIDGVADGAATLSSAAEQRLQQWDIPESEIAKLKETDKPVTDLTINSPVEGYITERNALPNMYAEPSTKLYTVADLSRVWVYAQVFQDDIGRIRPNNTAQITVDSYPGRTFSGQIEAILPQVDMATRTVRVRLAMTNPGLKLKPGMFVNVDLKTNLGHQLIVPASAVFQSGTRQLIFLNHGNGSLEPKEITIGPRVGDDFVVLKGLKAHESIVTSASFLIDSESQLQAAAGSFVPPAPGAGGSSSTANAPAAAMADIDFTTDPNPPQKGSNVFRVKLTGADGKPATRADVTVTFYMSGMPAMGMAAMNTTTKLIEKGNGMYQGSGSLDSGGTWQATISAKKNGQTIATKQLRVNATGGM</sequence>
<dbReference type="InterPro" id="IPR032693">
    <property type="entry name" value="YtkA-like_dom"/>
</dbReference>
<name>A0A852VAR5_9BACT</name>
<feature type="domain" description="YtkA-like" evidence="4">
    <location>
        <begin position="426"/>
        <end position="507"/>
    </location>
</feature>
<evidence type="ECO:0000256" key="3">
    <source>
        <dbReference type="SAM" id="MobiDB-lite"/>
    </source>
</evidence>
<keyword evidence="2" id="KW-0813">Transport</keyword>
<dbReference type="AlphaFoldDB" id="A0A852VAR5"/>
<reference evidence="9 10" key="1">
    <citation type="submission" date="2020-07" db="EMBL/GenBank/DDBJ databases">
        <title>Genomic Encyclopedia of Type Strains, Phase IV (KMG-V): Genome sequencing to study the core and pangenomes of soil and plant-associated prokaryotes.</title>
        <authorList>
            <person name="Whitman W."/>
        </authorList>
    </citation>
    <scope>NUCLEOTIDE SEQUENCE [LARGE SCALE GENOMIC DNA]</scope>
    <source>
        <strain evidence="9 10">M8UP22</strain>
    </source>
</reference>
<evidence type="ECO:0000259" key="6">
    <source>
        <dbReference type="Pfam" id="PF25919"/>
    </source>
</evidence>
<dbReference type="GO" id="GO:0016020">
    <property type="term" value="C:membrane"/>
    <property type="evidence" value="ECO:0007669"/>
    <property type="project" value="InterPro"/>
</dbReference>
<evidence type="ECO:0000259" key="7">
    <source>
        <dbReference type="Pfam" id="PF25954"/>
    </source>
</evidence>
<feature type="domain" description="CzcB-like C-terminal circularly permuted SH3-like" evidence="8">
    <location>
        <begin position="331"/>
        <end position="390"/>
    </location>
</feature>
<dbReference type="SUPFAM" id="SSF111369">
    <property type="entry name" value="HlyD-like secretion proteins"/>
    <property type="match status" value="1"/>
</dbReference>
<evidence type="ECO:0000256" key="2">
    <source>
        <dbReference type="ARBA" id="ARBA00022448"/>
    </source>
</evidence>
<dbReference type="GO" id="GO:0015679">
    <property type="term" value="P:plasma membrane copper ion transport"/>
    <property type="evidence" value="ECO:0007669"/>
    <property type="project" value="TreeGrafter"/>
</dbReference>
<accession>A0A852VAR5</accession>
<dbReference type="Pfam" id="PF25869">
    <property type="entry name" value="3HB_CusB"/>
    <property type="match status" value="1"/>
</dbReference>
<dbReference type="Gene3D" id="2.40.420.20">
    <property type="match status" value="1"/>
</dbReference>
<evidence type="ECO:0000313" key="10">
    <source>
        <dbReference type="Proteomes" id="UP000564385"/>
    </source>
</evidence>
<dbReference type="PANTHER" id="PTHR30097:SF15">
    <property type="entry name" value="CATION EFFLUX SYSTEM PROTEIN CUSB"/>
    <property type="match status" value="1"/>
</dbReference>
<protein>
    <submittedName>
        <fullName evidence="9">Cu(I)/Ag(I) efflux system membrane fusion protein/cobalt-zinc-cadmium efflux system membrane fusion protein</fullName>
    </submittedName>
</protein>
<dbReference type="NCBIfam" id="TIGR01730">
    <property type="entry name" value="RND_mfp"/>
    <property type="match status" value="1"/>
</dbReference>
<feature type="region of interest" description="Disordered" evidence="3">
    <location>
        <begin position="38"/>
        <end position="60"/>
    </location>
</feature>
<evidence type="ECO:0000259" key="5">
    <source>
        <dbReference type="Pfam" id="PF25869"/>
    </source>
</evidence>
<proteinExistence type="inferred from homology"/>
<evidence type="ECO:0000259" key="8">
    <source>
        <dbReference type="Pfam" id="PF25975"/>
    </source>
</evidence>
<dbReference type="InterPro" id="IPR006143">
    <property type="entry name" value="RND_pump_MFP"/>
</dbReference>
<dbReference type="GO" id="GO:0060003">
    <property type="term" value="P:copper ion export"/>
    <property type="evidence" value="ECO:0007669"/>
    <property type="project" value="TreeGrafter"/>
</dbReference>
<feature type="domain" description="CusB-like beta-barrel" evidence="7">
    <location>
        <begin position="248"/>
        <end position="324"/>
    </location>
</feature>
<dbReference type="Pfam" id="PF25975">
    <property type="entry name" value="CzcB_C"/>
    <property type="match status" value="1"/>
</dbReference>
<evidence type="ECO:0000259" key="4">
    <source>
        <dbReference type="Pfam" id="PF13115"/>
    </source>
</evidence>
<dbReference type="PANTHER" id="PTHR30097">
    <property type="entry name" value="CATION EFFLUX SYSTEM PROTEIN CUSB"/>
    <property type="match status" value="1"/>
</dbReference>
<dbReference type="GO" id="GO:0046914">
    <property type="term" value="F:transition metal ion binding"/>
    <property type="evidence" value="ECO:0007669"/>
    <property type="project" value="TreeGrafter"/>
</dbReference>
<dbReference type="InterPro" id="IPR058792">
    <property type="entry name" value="Beta-barrel_RND_2"/>
</dbReference>
<comment type="similarity">
    <text evidence="1">Belongs to the membrane fusion protein (MFP) (TC 8.A.1) family.</text>
</comment>
<feature type="domain" description="CusB-like barrel-sandwich hybrid" evidence="6">
    <location>
        <begin position="114"/>
        <end position="243"/>
    </location>
</feature>
<dbReference type="Proteomes" id="UP000564385">
    <property type="component" value="Unassembled WGS sequence"/>
</dbReference>
<evidence type="ECO:0000313" key="9">
    <source>
        <dbReference type="EMBL" id="NYF90018.1"/>
    </source>
</evidence>
<dbReference type="GO" id="GO:0022857">
    <property type="term" value="F:transmembrane transporter activity"/>
    <property type="evidence" value="ECO:0007669"/>
    <property type="project" value="InterPro"/>
</dbReference>
<dbReference type="Pfam" id="PF25954">
    <property type="entry name" value="Beta-barrel_RND_2"/>
    <property type="match status" value="1"/>
</dbReference>
<dbReference type="InterPro" id="IPR058790">
    <property type="entry name" value="BSH_CusB"/>
</dbReference>
<comment type="caution">
    <text evidence="9">The sequence shown here is derived from an EMBL/GenBank/DDBJ whole genome shotgun (WGS) entry which is preliminary data.</text>
</comment>
<dbReference type="GO" id="GO:0030288">
    <property type="term" value="C:outer membrane-bounded periplasmic space"/>
    <property type="evidence" value="ECO:0007669"/>
    <property type="project" value="TreeGrafter"/>
</dbReference>
<dbReference type="EMBL" id="JACCCU010000001">
    <property type="protein sequence ID" value="NYF90018.1"/>
    <property type="molecule type" value="Genomic_DNA"/>
</dbReference>
<dbReference type="InterPro" id="IPR058791">
    <property type="entry name" value="3HB_CusB"/>
</dbReference>
<organism evidence="9 10">
    <name type="scientific">Tunturiibacter lichenicola</name>
    <dbReference type="NCBI Taxonomy" id="2051959"/>
    <lineage>
        <taxon>Bacteria</taxon>
        <taxon>Pseudomonadati</taxon>
        <taxon>Acidobacteriota</taxon>
        <taxon>Terriglobia</taxon>
        <taxon>Terriglobales</taxon>
        <taxon>Acidobacteriaceae</taxon>
        <taxon>Tunturiibacter</taxon>
    </lineage>
</organism>
<dbReference type="Gene3D" id="2.40.30.170">
    <property type="match status" value="1"/>
</dbReference>
<dbReference type="FunFam" id="2.40.30.170:FF:000010">
    <property type="entry name" value="Efflux RND transporter periplasmic adaptor subunit"/>
    <property type="match status" value="1"/>
</dbReference>
<dbReference type="InterPro" id="IPR051909">
    <property type="entry name" value="MFP_Cation_Efflux"/>
</dbReference>
<feature type="domain" description="CusB-like three alpha-helical bundle" evidence="5">
    <location>
        <begin position="149"/>
        <end position="209"/>
    </location>
</feature>
<gene>
    <name evidence="9" type="ORF">HDF08_002085</name>
</gene>
<dbReference type="InterPro" id="IPR058649">
    <property type="entry name" value="CzcB_C"/>
</dbReference>
<evidence type="ECO:0000256" key="1">
    <source>
        <dbReference type="ARBA" id="ARBA00009477"/>
    </source>
</evidence>
<dbReference type="Pfam" id="PF25919">
    <property type="entry name" value="BSH_CusB"/>
    <property type="match status" value="1"/>
</dbReference>
<dbReference type="Pfam" id="PF13115">
    <property type="entry name" value="YtkA"/>
    <property type="match status" value="1"/>
</dbReference>